<reference evidence="3" key="1">
    <citation type="submission" date="2017-02" db="EMBL/GenBank/DDBJ databases">
        <authorList>
            <person name="Varghese N."/>
            <person name="Submissions S."/>
        </authorList>
    </citation>
    <scope>NUCLEOTIDE SEQUENCE [LARGE SCALE GENOMIC DNA]</scope>
    <source>
        <strain evidence="3">M1</strain>
    </source>
</reference>
<sequence length="276" mass="30277">MKKRLSMLLVAFMLVAVLGVPSFADDGCTTYPYITLADSNHFTIVKQGTGATEIVQAVGLDSSYIKHGFTNEEEAYLKWTTSDSSVVKFVKGRKTVSLLEGESQVTLKTVGTGSAVITVTYDTPDDNPVSVTSYVVVEGTSYTGDVTNISVKAQANGTTYCDQTGLTVEEFSLETIFGSSFDDSDVLQNSPSGIHALLFALELEKDPDGCTSISDSNWDWDWVSANVELDSQGSYLLKIGNDYYWEYYLNNQYGEHASSAVQLDDYDSVRFEKSSW</sequence>
<gene>
    <name evidence="2" type="ORF">SAMN02194393_00886</name>
</gene>
<dbReference type="EMBL" id="FUZT01000002">
    <property type="protein sequence ID" value="SKC45893.1"/>
    <property type="molecule type" value="Genomic_DNA"/>
</dbReference>
<evidence type="ECO:0008006" key="4">
    <source>
        <dbReference type="Google" id="ProtNLM"/>
    </source>
</evidence>
<dbReference type="RefSeq" id="WP_079489660.1">
    <property type="nucleotide sequence ID" value="NZ_FUZT01000002.1"/>
</dbReference>
<dbReference type="STRING" id="36842.SAMN02194393_00886"/>
<organism evidence="2 3">
    <name type="scientific">Maledivibacter halophilus</name>
    <dbReference type="NCBI Taxonomy" id="36842"/>
    <lineage>
        <taxon>Bacteria</taxon>
        <taxon>Bacillati</taxon>
        <taxon>Bacillota</taxon>
        <taxon>Clostridia</taxon>
        <taxon>Peptostreptococcales</taxon>
        <taxon>Caminicellaceae</taxon>
        <taxon>Maledivibacter</taxon>
    </lineage>
</organism>
<accession>A0A1T5J3T4</accession>
<dbReference type="OrthoDB" id="1947068at2"/>
<dbReference type="AlphaFoldDB" id="A0A1T5J3T4"/>
<name>A0A1T5J3T4_9FIRM</name>
<protein>
    <recommendedName>
        <fullName evidence="4">Ig-like domain (Group 2)</fullName>
    </recommendedName>
</protein>
<feature type="signal peptide" evidence="1">
    <location>
        <begin position="1"/>
        <end position="24"/>
    </location>
</feature>
<evidence type="ECO:0000256" key="1">
    <source>
        <dbReference type="SAM" id="SignalP"/>
    </source>
</evidence>
<evidence type="ECO:0000313" key="3">
    <source>
        <dbReference type="Proteomes" id="UP000190285"/>
    </source>
</evidence>
<keyword evidence="3" id="KW-1185">Reference proteome</keyword>
<proteinExistence type="predicted"/>
<dbReference type="Gene3D" id="2.60.40.1080">
    <property type="match status" value="1"/>
</dbReference>
<evidence type="ECO:0000313" key="2">
    <source>
        <dbReference type="EMBL" id="SKC45893.1"/>
    </source>
</evidence>
<keyword evidence="1" id="KW-0732">Signal</keyword>
<dbReference type="Proteomes" id="UP000190285">
    <property type="component" value="Unassembled WGS sequence"/>
</dbReference>
<feature type="chain" id="PRO_5012820903" description="Ig-like domain (Group 2)" evidence="1">
    <location>
        <begin position="25"/>
        <end position="276"/>
    </location>
</feature>